<evidence type="ECO:0000313" key="3">
    <source>
        <dbReference type="EMBL" id="MFC5023661.1"/>
    </source>
</evidence>
<keyword evidence="2" id="KW-0812">Transmembrane</keyword>
<accession>A0ABV9XH57</accession>
<evidence type="ECO:0000256" key="1">
    <source>
        <dbReference type="SAM" id="MobiDB-lite"/>
    </source>
</evidence>
<name>A0ABV9XH57_9ACTN</name>
<keyword evidence="4" id="KW-1185">Reference proteome</keyword>
<dbReference type="Proteomes" id="UP001595829">
    <property type="component" value="Unassembled WGS sequence"/>
</dbReference>
<dbReference type="RefSeq" id="WP_345687895.1">
    <property type="nucleotide sequence ID" value="NZ_BAABIT010000001.1"/>
</dbReference>
<sequence>MNEDHKNEPVFIRSRWGTRRYVYNPGNPIGLALIIGTLLFAGGMMYNLQEDLSWSEWELDDAVHAAARTLETTPQRLTFGDDYADLIHDAIDATKEGPSTHVKVSPEWGNGEDPTGDRFDIRTTDTKTRYCMTLTPPQPEDSDDPLAPDPVVTLSVQVTKGSC</sequence>
<protein>
    <submittedName>
        <fullName evidence="3">Uncharacterized protein</fullName>
    </submittedName>
</protein>
<gene>
    <name evidence="3" type="ORF">ACFPM3_16095</name>
</gene>
<keyword evidence="2" id="KW-1133">Transmembrane helix</keyword>
<keyword evidence="2" id="KW-0472">Membrane</keyword>
<feature type="region of interest" description="Disordered" evidence="1">
    <location>
        <begin position="97"/>
        <end position="117"/>
    </location>
</feature>
<feature type="transmembrane region" description="Helical" evidence="2">
    <location>
        <begin position="29"/>
        <end position="48"/>
    </location>
</feature>
<comment type="caution">
    <text evidence="3">The sequence shown here is derived from an EMBL/GenBank/DDBJ whole genome shotgun (WGS) entry which is preliminary data.</text>
</comment>
<evidence type="ECO:0000256" key="2">
    <source>
        <dbReference type="SAM" id="Phobius"/>
    </source>
</evidence>
<organism evidence="3 4">
    <name type="scientific">Streptomyces coeruleoprunus</name>
    <dbReference type="NCBI Taxonomy" id="285563"/>
    <lineage>
        <taxon>Bacteria</taxon>
        <taxon>Bacillati</taxon>
        <taxon>Actinomycetota</taxon>
        <taxon>Actinomycetes</taxon>
        <taxon>Kitasatosporales</taxon>
        <taxon>Streptomycetaceae</taxon>
        <taxon>Streptomyces</taxon>
    </lineage>
</organism>
<dbReference type="EMBL" id="JBHSJD010000011">
    <property type="protein sequence ID" value="MFC5023661.1"/>
    <property type="molecule type" value="Genomic_DNA"/>
</dbReference>
<evidence type="ECO:0000313" key="4">
    <source>
        <dbReference type="Proteomes" id="UP001595829"/>
    </source>
</evidence>
<proteinExistence type="predicted"/>
<reference evidence="4" key="1">
    <citation type="journal article" date="2019" name="Int. J. Syst. Evol. Microbiol.">
        <title>The Global Catalogue of Microorganisms (GCM) 10K type strain sequencing project: providing services to taxonomists for standard genome sequencing and annotation.</title>
        <authorList>
            <consortium name="The Broad Institute Genomics Platform"/>
            <consortium name="The Broad Institute Genome Sequencing Center for Infectious Disease"/>
            <person name="Wu L."/>
            <person name="Ma J."/>
        </authorList>
    </citation>
    <scope>NUCLEOTIDE SEQUENCE [LARGE SCALE GENOMIC DNA]</scope>
    <source>
        <strain evidence="4">CGMCC 4.1648</strain>
    </source>
</reference>